<reference evidence="2 5" key="2">
    <citation type="submission" date="2020-04" db="EMBL/GenBank/DDBJ databases">
        <authorList>
            <person name="De Canck E."/>
        </authorList>
    </citation>
    <scope>NUCLEOTIDE SEQUENCE [LARGE SCALE GENOMIC DNA]</scope>
    <source>
        <strain evidence="2 5">LMG 27174</strain>
    </source>
</reference>
<organism evidence="2 5">
    <name type="scientific">Paraburkholderia rhynchosiae</name>
    <dbReference type="NCBI Taxonomy" id="487049"/>
    <lineage>
        <taxon>Bacteria</taxon>
        <taxon>Pseudomonadati</taxon>
        <taxon>Pseudomonadota</taxon>
        <taxon>Betaproteobacteria</taxon>
        <taxon>Burkholderiales</taxon>
        <taxon>Burkholderiaceae</taxon>
        <taxon>Paraburkholderia</taxon>
    </lineage>
</organism>
<dbReference type="EMBL" id="PNXY01000004">
    <property type="protein sequence ID" value="PMS32573.1"/>
    <property type="molecule type" value="Genomic_DNA"/>
</dbReference>
<keyword evidence="1" id="KW-1133">Transmembrane helix</keyword>
<evidence type="ECO:0000256" key="1">
    <source>
        <dbReference type="SAM" id="Phobius"/>
    </source>
</evidence>
<dbReference type="RefSeq" id="WP_102631673.1">
    <property type="nucleotide sequence ID" value="NZ_CADIJZ010000007.1"/>
</dbReference>
<proteinExistence type="predicted"/>
<gene>
    <name evidence="3" type="ORF">C0Z16_08240</name>
    <name evidence="2" type="ORF">LMG27174_02216</name>
</gene>
<protein>
    <submittedName>
        <fullName evidence="3">Oxalate:formate antiporter</fullName>
    </submittedName>
</protein>
<dbReference type="AlphaFoldDB" id="A0A2N7WSX2"/>
<dbReference type="OrthoDB" id="8566528at2"/>
<sequence>MSTVQPVHPTNKVKLAVFWLYVMVPLAWGVFNTLSQAMKLFQ</sequence>
<keyword evidence="1" id="KW-0812">Transmembrane</keyword>
<dbReference type="Proteomes" id="UP000494205">
    <property type="component" value="Unassembled WGS sequence"/>
</dbReference>
<dbReference type="Proteomes" id="UP000235659">
    <property type="component" value="Unassembled WGS sequence"/>
</dbReference>
<accession>A0A2N7WSX2</accession>
<name>A0A2N7WSX2_9BURK</name>
<keyword evidence="4" id="KW-1185">Reference proteome</keyword>
<evidence type="ECO:0000313" key="5">
    <source>
        <dbReference type="Proteomes" id="UP000494205"/>
    </source>
</evidence>
<reference evidence="3 4" key="1">
    <citation type="submission" date="2018-01" db="EMBL/GenBank/DDBJ databases">
        <title>Whole genome analyses suggest that Burkholderia sensu lato contains two further novel genera in the rhizoxinica-symbiotica group Mycetohabitans gen. nov., and Trinickia gen. nov.: implications for the evolution of diazotrophy and nodulation in the Burkholderiaceae.</title>
        <authorList>
            <person name="Estrada-de los Santos P."/>
            <person name="Palmer M."/>
            <person name="Chavez-Ramirez B."/>
            <person name="Beukes C."/>
            <person name="Steenkamp E.T."/>
            <person name="Hirsch A.M."/>
            <person name="Manyaka P."/>
            <person name="Maluk M."/>
            <person name="Lafos M."/>
            <person name="Crook M."/>
            <person name="Gross E."/>
            <person name="Simon M.F."/>
            <person name="Bueno dos Reis Junior F."/>
            <person name="Poole P.S."/>
            <person name="Venter S.N."/>
            <person name="James E.K."/>
        </authorList>
    </citation>
    <scope>NUCLEOTIDE SEQUENCE [LARGE SCALE GENOMIC DNA]</scope>
    <source>
        <strain evidence="3 4">WSM 3937</strain>
    </source>
</reference>
<evidence type="ECO:0000313" key="3">
    <source>
        <dbReference type="EMBL" id="PMS32573.1"/>
    </source>
</evidence>
<feature type="transmembrane region" description="Helical" evidence="1">
    <location>
        <begin position="16"/>
        <end position="34"/>
    </location>
</feature>
<evidence type="ECO:0000313" key="4">
    <source>
        <dbReference type="Proteomes" id="UP000235659"/>
    </source>
</evidence>
<evidence type="ECO:0000313" key="2">
    <source>
        <dbReference type="EMBL" id="CAB3672592.1"/>
    </source>
</evidence>
<keyword evidence="1" id="KW-0472">Membrane</keyword>
<dbReference type="EMBL" id="CADIJZ010000007">
    <property type="protein sequence ID" value="CAB3672592.1"/>
    <property type="molecule type" value="Genomic_DNA"/>
</dbReference>